<feature type="transmembrane region" description="Helical" evidence="1">
    <location>
        <begin position="143"/>
        <end position="162"/>
    </location>
</feature>
<feature type="transmembrane region" description="Helical" evidence="1">
    <location>
        <begin position="287"/>
        <end position="311"/>
    </location>
</feature>
<feature type="transmembrane region" description="Helical" evidence="1">
    <location>
        <begin position="19"/>
        <end position="39"/>
    </location>
</feature>
<reference evidence="2 3" key="1">
    <citation type="submission" date="2022-02" db="EMBL/GenBank/DDBJ databases">
        <title>Chromosome-level reference genomes for two strains of Caenorhabditis briggsae: an improved platform for comparative genomics.</title>
        <authorList>
            <person name="Stevens L."/>
            <person name="Andersen E.C."/>
        </authorList>
    </citation>
    <scope>NUCLEOTIDE SEQUENCE [LARGE SCALE GENOMIC DNA]</scope>
    <source>
        <strain evidence="2">QX1410_ONT</strain>
        <tissue evidence="2">Whole-organism</tissue>
    </source>
</reference>
<dbReference type="PANTHER" id="PTHR46964:SF4">
    <property type="entry name" value="SERPENTINE RECEPTOR, CLASS I"/>
    <property type="match status" value="1"/>
</dbReference>
<feature type="transmembrane region" description="Helical" evidence="1">
    <location>
        <begin position="51"/>
        <end position="76"/>
    </location>
</feature>
<accession>A0AAE9CYN1</accession>
<protein>
    <submittedName>
        <fullName evidence="2">Uncharacterized protein</fullName>
    </submittedName>
</protein>
<dbReference type="EMBL" id="CP090895">
    <property type="protein sequence ID" value="ULT87848.1"/>
    <property type="molecule type" value="Genomic_DNA"/>
</dbReference>
<feature type="transmembrane region" description="Helical" evidence="1">
    <location>
        <begin position="251"/>
        <end position="275"/>
    </location>
</feature>
<feature type="transmembrane region" description="Helical" evidence="1">
    <location>
        <begin position="202"/>
        <end position="225"/>
    </location>
</feature>
<proteinExistence type="predicted"/>
<gene>
    <name evidence="2" type="ORF">L3Y34_007196</name>
</gene>
<dbReference type="Proteomes" id="UP000827892">
    <property type="component" value="Chromosome V"/>
</dbReference>
<evidence type="ECO:0000313" key="3">
    <source>
        <dbReference type="Proteomes" id="UP000827892"/>
    </source>
</evidence>
<keyword evidence="1" id="KW-0812">Transmembrane</keyword>
<keyword evidence="1" id="KW-1133">Transmembrane helix</keyword>
<dbReference type="PANTHER" id="PTHR46964">
    <property type="entry name" value="SERPENTINE RECEPTOR, CLASS I-RELATED"/>
    <property type="match status" value="1"/>
</dbReference>
<organism evidence="2 3">
    <name type="scientific">Caenorhabditis briggsae</name>
    <dbReference type="NCBI Taxonomy" id="6238"/>
    <lineage>
        <taxon>Eukaryota</taxon>
        <taxon>Metazoa</taxon>
        <taxon>Ecdysozoa</taxon>
        <taxon>Nematoda</taxon>
        <taxon>Chromadorea</taxon>
        <taxon>Rhabditida</taxon>
        <taxon>Rhabditina</taxon>
        <taxon>Rhabditomorpha</taxon>
        <taxon>Rhabditoidea</taxon>
        <taxon>Rhabditidae</taxon>
        <taxon>Peloderinae</taxon>
        <taxon>Caenorhabditis</taxon>
    </lineage>
</organism>
<feature type="transmembrane region" description="Helical" evidence="1">
    <location>
        <begin position="96"/>
        <end position="122"/>
    </location>
</feature>
<dbReference type="AlphaFoldDB" id="A0AAE9CYN1"/>
<dbReference type="InterPro" id="IPR019429">
    <property type="entry name" value="7TM_GPCR_serpentine_rcpt_Sri"/>
</dbReference>
<keyword evidence="1" id="KW-0472">Membrane</keyword>
<name>A0AAE9CYN1_CAEBR</name>
<evidence type="ECO:0000313" key="2">
    <source>
        <dbReference type="EMBL" id="ULT87848.1"/>
    </source>
</evidence>
<dbReference type="Pfam" id="PF10327">
    <property type="entry name" value="7TM_GPCR_Sri"/>
    <property type="match status" value="1"/>
</dbReference>
<sequence length="366" mass="41369">MIRGSNFCPLECPIYYEPIIHSIGVVSTICNLFGIYLTLTKSKKNTNYRFCQLYVQITALITEIDLSIINPAYFFFPMIGGMNCGVMREFQVKYGVTSHICITFFAFIFCMQVPALLTCFMYRHQAAAKCSPDKAWSLSKLHSISLLFVYHAFPVIIAFSLYHSGLSMEQKEISIIENYPDCYPSLQDFTFDFYDYKENSTFVAFGILISVYYVMAGVIGFGLAWRTGQVLNRYRYIMSARTYQLHKSSMITLTTQVTGPALVLGIPVFAVYVVVASQLAQLHALAATAPFFICMHSAVTTGCLIMTTATFKNFVTKKYEEFKEKLPCKKSRPTFVAVTSPCPMAIEVPSALHIIVHPPRVTNIYY</sequence>
<evidence type="ECO:0000256" key="1">
    <source>
        <dbReference type="SAM" id="Phobius"/>
    </source>
</evidence>